<keyword evidence="6 9" id="KW-0067">ATP-binding</keyword>
<keyword evidence="3" id="KW-0808">Transferase</keyword>
<dbReference type="FunFam" id="3.30.200.20:FF:000088">
    <property type="entry name" value="Casein kinase II subunit alpha"/>
    <property type="match status" value="1"/>
</dbReference>
<evidence type="ECO:0000256" key="2">
    <source>
        <dbReference type="ARBA" id="ARBA00022527"/>
    </source>
</evidence>
<proteinExistence type="inferred from homology"/>
<evidence type="ECO:0000256" key="4">
    <source>
        <dbReference type="ARBA" id="ARBA00022741"/>
    </source>
</evidence>
<dbReference type="PANTHER" id="PTHR24054">
    <property type="entry name" value="CASEIN KINASE II SUBUNIT ALPHA"/>
    <property type="match status" value="1"/>
</dbReference>
<evidence type="ECO:0000256" key="1">
    <source>
        <dbReference type="ARBA" id="ARBA00012513"/>
    </source>
</evidence>
<protein>
    <recommendedName>
        <fullName evidence="1">non-specific serine/threonine protein kinase</fullName>
        <ecNumber evidence="1">2.7.11.1</ecNumber>
    </recommendedName>
</protein>
<comment type="similarity">
    <text evidence="10">Belongs to the protein kinase superfamily.</text>
</comment>
<dbReference type="PANTHER" id="PTHR24054:SF0">
    <property type="entry name" value="CASEIN KINASE II SUBUNIT ALPHA"/>
    <property type="match status" value="1"/>
</dbReference>
<reference evidence="12" key="1">
    <citation type="submission" date="2022-08" db="EMBL/GenBank/DDBJ databases">
        <title>Novel sulphate-reducing endosymbionts in the free-living metamonad Anaeramoeba.</title>
        <authorList>
            <person name="Jerlstrom-Hultqvist J."/>
            <person name="Cepicka I."/>
            <person name="Gallot-Lavallee L."/>
            <person name="Salas-Leiva D."/>
            <person name="Curtis B.A."/>
            <person name="Zahonova K."/>
            <person name="Pipaliya S."/>
            <person name="Dacks J."/>
            <person name="Roger A.J."/>
        </authorList>
    </citation>
    <scope>NUCLEOTIDE SEQUENCE</scope>
    <source>
        <strain evidence="12">Busselton2</strain>
    </source>
</reference>
<evidence type="ECO:0000256" key="6">
    <source>
        <dbReference type="ARBA" id="ARBA00022840"/>
    </source>
</evidence>
<keyword evidence="4 9" id="KW-0547">Nucleotide-binding</keyword>
<dbReference type="SUPFAM" id="SSF56112">
    <property type="entry name" value="Protein kinase-like (PK-like)"/>
    <property type="match status" value="1"/>
</dbReference>
<comment type="caution">
    <text evidence="12">The sequence shown here is derived from an EMBL/GenBank/DDBJ whole genome shotgun (WGS) entry which is preliminary data.</text>
</comment>
<dbReference type="GO" id="GO:0051726">
    <property type="term" value="P:regulation of cell cycle"/>
    <property type="evidence" value="ECO:0007669"/>
    <property type="project" value="TreeGrafter"/>
</dbReference>
<dbReference type="AlphaFoldDB" id="A0AAV7YZ40"/>
<evidence type="ECO:0000256" key="5">
    <source>
        <dbReference type="ARBA" id="ARBA00022777"/>
    </source>
</evidence>
<keyword evidence="5 12" id="KW-0418">Kinase</keyword>
<dbReference type="InterPro" id="IPR008271">
    <property type="entry name" value="Ser/Thr_kinase_AS"/>
</dbReference>
<dbReference type="SMART" id="SM00220">
    <property type="entry name" value="S_TKc"/>
    <property type="match status" value="1"/>
</dbReference>
<dbReference type="Gene3D" id="3.30.200.20">
    <property type="entry name" value="Phosphorylase Kinase, domain 1"/>
    <property type="match status" value="1"/>
</dbReference>
<dbReference type="GO" id="GO:0006357">
    <property type="term" value="P:regulation of transcription by RNA polymerase II"/>
    <property type="evidence" value="ECO:0007669"/>
    <property type="project" value="UniProtKB-ARBA"/>
</dbReference>
<dbReference type="FunFam" id="1.10.510.10:FF:000459">
    <property type="entry name" value="Casein kinase II subunit alpha"/>
    <property type="match status" value="1"/>
</dbReference>
<dbReference type="GO" id="GO:0005524">
    <property type="term" value="F:ATP binding"/>
    <property type="evidence" value="ECO:0007669"/>
    <property type="project" value="UniProtKB-UniRule"/>
</dbReference>
<sequence length="329" mass="38879">MKPSVSRVYSQVNNDRPIYYSDYENFEIGWGRQENYMVTQKIGRGKYSDVFLSKCLINNKKCVVKVLKPVQNNKTNREIKVLSNLFGGPNIIKLLDLVQDETCSIPSLIFNYVKNEYFRQLYPKFTDYEIRFYLYKILQALDYAHSNGIIHRDIKPHNIMIDPKTKELAIIDWGLSEFYFPNQRYNLKVASRYYKAPELLVGYHRYNYSMDIFALGCTFAGMIFNVDIFFRGKNNHDQLVQIVKVLGTDSLDKYLTKYNIKLKPKFKKKIGEHQKKNWSVFVNNSNKKLVNTQALDLLDKMLLYDHVDRITAKEAMEHSYFDILKKKKK</sequence>
<dbReference type="EMBL" id="JANTQA010000047">
    <property type="protein sequence ID" value="KAJ3433620.1"/>
    <property type="molecule type" value="Genomic_DNA"/>
</dbReference>
<dbReference type="PROSITE" id="PS00108">
    <property type="entry name" value="PROTEIN_KINASE_ST"/>
    <property type="match status" value="1"/>
</dbReference>
<dbReference type="InterPro" id="IPR000719">
    <property type="entry name" value="Prot_kinase_dom"/>
</dbReference>
<evidence type="ECO:0000256" key="7">
    <source>
        <dbReference type="ARBA" id="ARBA00047899"/>
    </source>
</evidence>
<dbReference type="CDD" id="cd14132">
    <property type="entry name" value="STKc_CK2_alpha"/>
    <property type="match status" value="1"/>
</dbReference>
<dbReference type="InterPro" id="IPR045216">
    <property type="entry name" value="CK2_alpha"/>
</dbReference>
<evidence type="ECO:0000256" key="10">
    <source>
        <dbReference type="RuleBase" id="RU000304"/>
    </source>
</evidence>
<evidence type="ECO:0000256" key="3">
    <source>
        <dbReference type="ARBA" id="ARBA00022679"/>
    </source>
</evidence>
<dbReference type="PROSITE" id="PS50011">
    <property type="entry name" value="PROTEIN_KINASE_DOM"/>
    <property type="match status" value="1"/>
</dbReference>
<accession>A0AAV7YZ40</accession>
<dbReference type="GO" id="GO:0005956">
    <property type="term" value="C:protein kinase CK2 complex"/>
    <property type="evidence" value="ECO:0007669"/>
    <property type="project" value="TreeGrafter"/>
</dbReference>
<comment type="catalytic activity">
    <reaction evidence="8">
        <text>L-seryl-[protein] + ATP = O-phospho-L-seryl-[protein] + ADP + H(+)</text>
        <dbReference type="Rhea" id="RHEA:17989"/>
        <dbReference type="Rhea" id="RHEA-COMP:9863"/>
        <dbReference type="Rhea" id="RHEA-COMP:11604"/>
        <dbReference type="ChEBI" id="CHEBI:15378"/>
        <dbReference type="ChEBI" id="CHEBI:29999"/>
        <dbReference type="ChEBI" id="CHEBI:30616"/>
        <dbReference type="ChEBI" id="CHEBI:83421"/>
        <dbReference type="ChEBI" id="CHEBI:456216"/>
        <dbReference type="EC" id="2.7.11.1"/>
    </reaction>
</comment>
<keyword evidence="2 10" id="KW-0723">Serine/threonine-protein kinase</keyword>
<dbReference type="Pfam" id="PF00069">
    <property type="entry name" value="Pkinase"/>
    <property type="match status" value="1"/>
</dbReference>
<evidence type="ECO:0000259" key="11">
    <source>
        <dbReference type="PROSITE" id="PS50011"/>
    </source>
</evidence>
<comment type="catalytic activity">
    <reaction evidence="7">
        <text>L-threonyl-[protein] + ATP = O-phospho-L-threonyl-[protein] + ADP + H(+)</text>
        <dbReference type="Rhea" id="RHEA:46608"/>
        <dbReference type="Rhea" id="RHEA-COMP:11060"/>
        <dbReference type="Rhea" id="RHEA-COMP:11605"/>
        <dbReference type="ChEBI" id="CHEBI:15378"/>
        <dbReference type="ChEBI" id="CHEBI:30013"/>
        <dbReference type="ChEBI" id="CHEBI:30616"/>
        <dbReference type="ChEBI" id="CHEBI:61977"/>
        <dbReference type="ChEBI" id="CHEBI:456216"/>
        <dbReference type="EC" id="2.7.11.1"/>
    </reaction>
</comment>
<organism evidence="12 13">
    <name type="scientific">Anaeramoeba flamelloides</name>
    <dbReference type="NCBI Taxonomy" id="1746091"/>
    <lineage>
        <taxon>Eukaryota</taxon>
        <taxon>Metamonada</taxon>
        <taxon>Anaeramoebidae</taxon>
        <taxon>Anaeramoeba</taxon>
    </lineage>
</organism>
<dbReference type="GO" id="GO:0004674">
    <property type="term" value="F:protein serine/threonine kinase activity"/>
    <property type="evidence" value="ECO:0007669"/>
    <property type="project" value="UniProtKB-KW"/>
</dbReference>
<dbReference type="GO" id="GO:0005829">
    <property type="term" value="C:cytosol"/>
    <property type="evidence" value="ECO:0007669"/>
    <property type="project" value="TreeGrafter"/>
</dbReference>
<dbReference type="InterPro" id="IPR017441">
    <property type="entry name" value="Protein_kinase_ATP_BS"/>
</dbReference>
<dbReference type="PROSITE" id="PS00107">
    <property type="entry name" value="PROTEIN_KINASE_ATP"/>
    <property type="match status" value="1"/>
</dbReference>
<evidence type="ECO:0000256" key="8">
    <source>
        <dbReference type="ARBA" id="ARBA00048679"/>
    </source>
</evidence>
<evidence type="ECO:0000313" key="13">
    <source>
        <dbReference type="Proteomes" id="UP001146793"/>
    </source>
</evidence>
<dbReference type="Proteomes" id="UP001146793">
    <property type="component" value="Unassembled WGS sequence"/>
</dbReference>
<evidence type="ECO:0000313" key="12">
    <source>
        <dbReference type="EMBL" id="KAJ3433620.1"/>
    </source>
</evidence>
<dbReference type="EC" id="2.7.11.1" evidence="1"/>
<feature type="domain" description="Protein kinase" evidence="11">
    <location>
        <begin position="36"/>
        <end position="321"/>
    </location>
</feature>
<dbReference type="GO" id="GO:0031981">
    <property type="term" value="C:nuclear lumen"/>
    <property type="evidence" value="ECO:0007669"/>
    <property type="project" value="UniProtKB-ARBA"/>
</dbReference>
<gene>
    <name evidence="12" type="ORF">M0812_22582</name>
</gene>
<feature type="binding site" evidence="9">
    <location>
        <position position="65"/>
    </location>
    <ligand>
        <name>ATP</name>
        <dbReference type="ChEBI" id="CHEBI:30616"/>
    </ligand>
</feature>
<evidence type="ECO:0000256" key="9">
    <source>
        <dbReference type="PROSITE-ProRule" id="PRU10141"/>
    </source>
</evidence>
<name>A0AAV7YZ40_9EUKA</name>
<dbReference type="Gene3D" id="1.10.510.10">
    <property type="entry name" value="Transferase(Phosphotransferase) domain 1"/>
    <property type="match status" value="1"/>
</dbReference>
<dbReference type="InterPro" id="IPR011009">
    <property type="entry name" value="Kinase-like_dom_sf"/>
</dbReference>